<dbReference type="CDD" id="cd11062">
    <property type="entry name" value="CYP58-like"/>
    <property type="match status" value="1"/>
</dbReference>
<evidence type="ECO:0000256" key="4">
    <source>
        <dbReference type="ARBA" id="ARBA00023002"/>
    </source>
</evidence>
<name>A0ABR1YVA8_9PEZI</name>
<dbReference type="InterPro" id="IPR002403">
    <property type="entry name" value="Cyt_P450_E_grp-IV"/>
</dbReference>
<dbReference type="EMBL" id="JBBWRZ010000004">
    <property type="protein sequence ID" value="KAK8238493.1"/>
    <property type="molecule type" value="Genomic_DNA"/>
</dbReference>
<keyword evidence="3 7" id="KW-0479">Metal-binding</keyword>
<comment type="similarity">
    <text evidence="2 7">Belongs to the cytochrome P450 family.</text>
</comment>
<dbReference type="Proteomes" id="UP001492380">
    <property type="component" value="Unassembled WGS sequence"/>
</dbReference>
<dbReference type="PANTHER" id="PTHR24305">
    <property type="entry name" value="CYTOCHROME P450"/>
    <property type="match status" value="1"/>
</dbReference>
<dbReference type="PROSITE" id="PS00086">
    <property type="entry name" value="CYTOCHROME_P450"/>
    <property type="match status" value="1"/>
</dbReference>
<protein>
    <submittedName>
        <fullName evidence="10">Cytochrome P450</fullName>
    </submittedName>
</protein>
<sequence length="554" mass="60777">MTQPAAALPPPSIIPPLLNPFRHPPPLSLVLASTAALCFLYAAALVTYRLFFSPLRGFPGSKIAAATGWLEFWDDVVGQGRGVWRIEAWHRMYGPIIRISPHELHISDASFHSTLYVSGATRRTDKWAWHAKQFGTTSTTVGAVEHDVHRTRRAPLARFFAARNFAAGGELERVVSSGVARLGECLADRARRRDGEVVNLSAALAACSADVVGACALGRGFGLLEQEDLGENWWRLMLDLSRNTHLMKQFGFIYTLFTHLPQRLVALVHPLTKQLFDVQNSIAARIQTTQAALDKGEKEQAKEEAKSHINTTTTPTPPTLLSHILTSHASLHASPRALTDELFTLLGAGTLSTSHALSVLFYHVLAHPPHLRRLRAELAPLYHRSSNPNSESSSPSPAALQALPFLSACLAEALRLSHGVAGRLPRAAPVDDLGGRRWVIPRGTPVSMTHMIIHLSDAIFASPHAFWPERPRNTTQQHHHWTPFGRGSRACVGRELAMAVMAGVVGEVVGRLHEREGVGMELFETGRDEVEVGRDWFGGVPEKGMRSKGVRVRV</sequence>
<keyword evidence="9" id="KW-0472">Membrane</keyword>
<evidence type="ECO:0000256" key="3">
    <source>
        <dbReference type="ARBA" id="ARBA00022723"/>
    </source>
</evidence>
<feature type="compositionally biased region" description="Basic and acidic residues" evidence="8">
    <location>
        <begin position="294"/>
        <end position="307"/>
    </location>
</feature>
<dbReference type="SUPFAM" id="SSF48264">
    <property type="entry name" value="Cytochrome P450"/>
    <property type="match status" value="1"/>
</dbReference>
<feature type="region of interest" description="Disordered" evidence="8">
    <location>
        <begin position="293"/>
        <end position="317"/>
    </location>
</feature>
<organism evidence="10 11">
    <name type="scientific">Phyllosticta capitalensis</name>
    <dbReference type="NCBI Taxonomy" id="121624"/>
    <lineage>
        <taxon>Eukaryota</taxon>
        <taxon>Fungi</taxon>
        <taxon>Dikarya</taxon>
        <taxon>Ascomycota</taxon>
        <taxon>Pezizomycotina</taxon>
        <taxon>Dothideomycetes</taxon>
        <taxon>Dothideomycetes incertae sedis</taxon>
        <taxon>Botryosphaeriales</taxon>
        <taxon>Phyllostictaceae</taxon>
        <taxon>Phyllosticta</taxon>
    </lineage>
</organism>
<keyword evidence="5 7" id="KW-0408">Iron</keyword>
<evidence type="ECO:0000313" key="11">
    <source>
        <dbReference type="Proteomes" id="UP001492380"/>
    </source>
</evidence>
<keyword evidence="11" id="KW-1185">Reference proteome</keyword>
<evidence type="ECO:0000256" key="2">
    <source>
        <dbReference type="ARBA" id="ARBA00010617"/>
    </source>
</evidence>
<keyword evidence="9" id="KW-1133">Transmembrane helix</keyword>
<dbReference type="InterPro" id="IPR036396">
    <property type="entry name" value="Cyt_P450_sf"/>
</dbReference>
<accession>A0ABR1YVA8</accession>
<evidence type="ECO:0000256" key="6">
    <source>
        <dbReference type="ARBA" id="ARBA00023033"/>
    </source>
</evidence>
<gene>
    <name evidence="10" type="ORF">HDK90DRAFT_435455</name>
</gene>
<evidence type="ECO:0000256" key="5">
    <source>
        <dbReference type="ARBA" id="ARBA00023004"/>
    </source>
</evidence>
<keyword evidence="4 7" id="KW-0560">Oxidoreductase</keyword>
<evidence type="ECO:0000256" key="8">
    <source>
        <dbReference type="SAM" id="MobiDB-lite"/>
    </source>
</evidence>
<evidence type="ECO:0000256" key="1">
    <source>
        <dbReference type="ARBA" id="ARBA00001971"/>
    </source>
</evidence>
<evidence type="ECO:0000313" key="10">
    <source>
        <dbReference type="EMBL" id="KAK8238493.1"/>
    </source>
</evidence>
<feature type="non-terminal residue" evidence="10">
    <location>
        <position position="554"/>
    </location>
</feature>
<feature type="transmembrane region" description="Helical" evidence="9">
    <location>
        <begin position="27"/>
        <end position="52"/>
    </location>
</feature>
<reference evidence="10 11" key="1">
    <citation type="submission" date="2024-04" db="EMBL/GenBank/DDBJ databases">
        <title>Phyllosticta paracitricarpa is synonymous to the EU quarantine fungus P. citricarpa based on phylogenomic analyses.</title>
        <authorList>
            <consortium name="Lawrence Berkeley National Laboratory"/>
            <person name="Van Ingen-Buijs V.A."/>
            <person name="Van Westerhoven A.C."/>
            <person name="Haridas S."/>
            <person name="Skiadas P."/>
            <person name="Martin F."/>
            <person name="Groenewald J.Z."/>
            <person name="Crous P.W."/>
            <person name="Seidl M.F."/>
        </authorList>
    </citation>
    <scope>NUCLEOTIDE SEQUENCE [LARGE SCALE GENOMIC DNA]</scope>
    <source>
        <strain evidence="10 11">CBS 123374</strain>
    </source>
</reference>
<evidence type="ECO:0000256" key="7">
    <source>
        <dbReference type="RuleBase" id="RU000461"/>
    </source>
</evidence>
<dbReference type="PRINTS" id="PR00465">
    <property type="entry name" value="EP450IV"/>
</dbReference>
<comment type="caution">
    <text evidence="10">The sequence shown here is derived from an EMBL/GenBank/DDBJ whole genome shotgun (WGS) entry which is preliminary data.</text>
</comment>
<dbReference type="InterPro" id="IPR050121">
    <property type="entry name" value="Cytochrome_P450_monoxygenase"/>
</dbReference>
<comment type="cofactor">
    <cofactor evidence="1">
        <name>heme</name>
        <dbReference type="ChEBI" id="CHEBI:30413"/>
    </cofactor>
</comment>
<dbReference type="Pfam" id="PF00067">
    <property type="entry name" value="p450"/>
    <property type="match status" value="1"/>
</dbReference>
<keyword evidence="6 7" id="KW-0503">Monooxygenase</keyword>
<keyword evidence="9" id="KW-0812">Transmembrane</keyword>
<proteinExistence type="inferred from homology"/>
<dbReference type="InterPro" id="IPR001128">
    <property type="entry name" value="Cyt_P450"/>
</dbReference>
<dbReference type="InterPro" id="IPR017972">
    <property type="entry name" value="Cyt_P450_CS"/>
</dbReference>
<dbReference type="PANTHER" id="PTHR24305:SF157">
    <property type="entry name" value="N-ACETYLTRYPTOPHAN 6-HYDROXYLASE IVOC-RELATED"/>
    <property type="match status" value="1"/>
</dbReference>
<keyword evidence="7" id="KW-0349">Heme</keyword>
<evidence type="ECO:0000256" key="9">
    <source>
        <dbReference type="SAM" id="Phobius"/>
    </source>
</evidence>
<dbReference type="Gene3D" id="1.10.630.10">
    <property type="entry name" value="Cytochrome P450"/>
    <property type="match status" value="1"/>
</dbReference>